<dbReference type="PANTHER" id="PTHR46191">
    <property type="match status" value="1"/>
</dbReference>
<dbReference type="InterPro" id="IPR036412">
    <property type="entry name" value="HAD-like_sf"/>
</dbReference>
<protein>
    <recommendedName>
        <fullName evidence="3">Rhythmically expressed gene 2 protein</fullName>
    </recommendedName>
</protein>
<keyword evidence="2" id="KW-1185">Reference proteome</keyword>
<dbReference type="SFLD" id="SFLDG01129">
    <property type="entry name" value="C1.5:_HAD__Beta-PGM__Phosphata"/>
    <property type="match status" value="1"/>
</dbReference>
<dbReference type="InterPro" id="IPR006439">
    <property type="entry name" value="HAD-SF_hydro_IA"/>
</dbReference>
<dbReference type="NCBIfam" id="TIGR02252">
    <property type="entry name" value="DREG-2"/>
    <property type="match status" value="1"/>
</dbReference>
<dbReference type="Gene3D" id="1.10.150.720">
    <property type="entry name" value="Haloacid dehalogenase-like hydrolase"/>
    <property type="match status" value="1"/>
</dbReference>
<dbReference type="Gene3D" id="3.40.50.1000">
    <property type="entry name" value="HAD superfamily/HAD-like"/>
    <property type="match status" value="1"/>
</dbReference>
<dbReference type="InterPro" id="IPR023214">
    <property type="entry name" value="HAD_sf"/>
</dbReference>
<gene>
    <name evidence="1" type="ORF">O3M35_001996</name>
</gene>
<organism evidence="1 2">
    <name type="scientific">Rhynocoris fuscipes</name>
    <dbReference type="NCBI Taxonomy" id="488301"/>
    <lineage>
        <taxon>Eukaryota</taxon>
        <taxon>Metazoa</taxon>
        <taxon>Ecdysozoa</taxon>
        <taxon>Arthropoda</taxon>
        <taxon>Hexapoda</taxon>
        <taxon>Insecta</taxon>
        <taxon>Pterygota</taxon>
        <taxon>Neoptera</taxon>
        <taxon>Paraneoptera</taxon>
        <taxon>Hemiptera</taxon>
        <taxon>Heteroptera</taxon>
        <taxon>Panheteroptera</taxon>
        <taxon>Cimicomorpha</taxon>
        <taxon>Reduviidae</taxon>
        <taxon>Harpactorinae</taxon>
        <taxon>Harpactorini</taxon>
        <taxon>Rhynocoris</taxon>
    </lineage>
</organism>
<dbReference type="AlphaFoldDB" id="A0AAW1CQW1"/>
<dbReference type="Proteomes" id="UP001461498">
    <property type="component" value="Unassembled WGS sequence"/>
</dbReference>
<dbReference type="InterPro" id="IPR011949">
    <property type="entry name" value="HAD-SF_hydro_IA_REG-2-like"/>
</dbReference>
<dbReference type="GO" id="GO:0005634">
    <property type="term" value="C:nucleus"/>
    <property type="evidence" value="ECO:0007669"/>
    <property type="project" value="TreeGrafter"/>
</dbReference>
<name>A0AAW1CQW1_9HEMI</name>
<dbReference type="InterPro" id="IPR051828">
    <property type="entry name" value="HAD-like_hydrolase_domain"/>
</dbReference>
<reference evidence="1 2" key="1">
    <citation type="submission" date="2022-12" db="EMBL/GenBank/DDBJ databases">
        <title>Chromosome-level genome assembly of true bugs.</title>
        <authorList>
            <person name="Ma L."/>
            <person name="Li H."/>
        </authorList>
    </citation>
    <scope>NUCLEOTIDE SEQUENCE [LARGE SCALE GENOMIC DNA]</scope>
    <source>
        <strain evidence="1">Lab_2022b</strain>
    </source>
</reference>
<dbReference type="InterPro" id="IPR044924">
    <property type="entry name" value="HAD-SF_hydro_IA_REG-2-like_cap"/>
</dbReference>
<evidence type="ECO:0000313" key="2">
    <source>
        <dbReference type="Proteomes" id="UP001461498"/>
    </source>
</evidence>
<evidence type="ECO:0000313" key="1">
    <source>
        <dbReference type="EMBL" id="KAK9500801.1"/>
    </source>
</evidence>
<dbReference type="PANTHER" id="PTHR46191:SF2">
    <property type="entry name" value="HALOACID DEHALOGENASE-LIKE HYDROLASE DOMAIN-CONTAINING PROTEIN 3"/>
    <property type="match status" value="1"/>
</dbReference>
<dbReference type="NCBIfam" id="TIGR01549">
    <property type="entry name" value="HAD-SF-IA-v1"/>
    <property type="match status" value="1"/>
</dbReference>
<dbReference type="SUPFAM" id="SSF56784">
    <property type="entry name" value="HAD-like"/>
    <property type="match status" value="1"/>
</dbReference>
<comment type="caution">
    <text evidence="1">The sequence shown here is derived from an EMBL/GenBank/DDBJ whole genome shotgun (WGS) entry which is preliminary data.</text>
</comment>
<accession>A0AAW1CQW1</accession>
<sequence>MYRLITFDVKDTLLKTRYPIGIMYTEAGKLFGINRIKSELIDENFKKEWKKMCLIHPNFGLNGIGWENWWQRIVKSTFLNSTNEKINDVSLNKLSLHLLDLFSKADAWKFNDGTIELLDTLKSNKIVLGTISNFDIRLHRIIKEFGIDKYFSFILTSYETNFYKPDVNIFKLAERKYEEKTGNKLNGIDALHVGNSIEHDINGARNAGWSAAYISEKWNLHKFESKEHILSFKNLNELKQYLILKQQISN</sequence>
<dbReference type="EMBL" id="JAPXFL010000010">
    <property type="protein sequence ID" value="KAK9500801.1"/>
    <property type="molecule type" value="Genomic_DNA"/>
</dbReference>
<proteinExistence type="predicted"/>
<evidence type="ECO:0008006" key="3">
    <source>
        <dbReference type="Google" id="ProtNLM"/>
    </source>
</evidence>
<dbReference type="SFLD" id="SFLDS00003">
    <property type="entry name" value="Haloacid_Dehalogenase"/>
    <property type="match status" value="1"/>
</dbReference>
<dbReference type="Pfam" id="PF00702">
    <property type="entry name" value="Hydrolase"/>
    <property type="match status" value="1"/>
</dbReference>